<dbReference type="AlphaFoldDB" id="E9GQG7"/>
<dbReference type="Proteomes" id="UP000000305">
    <property type="component" value="Unassembled WGS sequence"/>
</dbReference>
<organism evidence="2 3">
    <name type="scientific">Daphnia pulex</name>
    <name type="common">Water flea</name>
    <dbReference type="NCBI Taxonomy" id="6669"/>
    <lineage>
        <taxon>Eukaryota</taxon>
        <taxon>Metazoa</taxon>
        <taxon>Ecdysozoa</taxon>
        <taxon>Arthropoda</taxon>
        <taxon>Crustacea</taxon>
        <taxon>Branchiopoda</taxon>
        <taxon>Diplostraca</taxon>
        <taxon>Cladocera</taxon>
        <taxon>Anomopoda</taxon>
        <taxon>Daphniidae</taxon>
        <taxon>Daphnia</taxon>
    </lineage>
</organism>
<dbReference type="InParanoid" id="E9GQG7"/>
<dbReference type="EMBL" id="GL732558">
    <property type="protein sequence ID" value="EFX78340.1"/>
    <property type="molecule type" value="Genomic_DNA"/>
</dbReference>
<name>E9GQG7_DAPPU</name>
<feature type="region of interest" description="Disordered" evidence="1">
    <location>
        <begin position="40"/>
        <end position="62"/>
    </location>
</feature>
<dbReference type="HOGENOM" id="CLU_1257202_0_0_1"/>
<evidence type="ECO:0000256" key="1">
    <source>
        <dbReference type="SAM" id="MobiDB-lite"/>
    </source>
</evidence>
<feature type="compositionally biased region" description="Polar residues" evidence="1">
    <location>
        <begin position="46"/>
        <end position="57"/>
    </location>
</feature>
<accession>E9GQG7</accession>
<evidence type="ECO:0000313" key="3">
    <source>
        <dbReference type="Proteomes" id="UP000000305"/>
    </source>
</evidence>
<keyword evidence="3" id="KW-1185">Reference proteome</keyword>
<proteinExistence type="predicted"/>
<sequence>MSYQTALSLRPSPPLRQRIVGATVESQSLIPGRGTAIELNNRGDVGSSSNTPSSQQPGAPDSGGWLSSLALDRCGKCHQFLFSRTESILLIGSIYYATTTNNIKAPGREISYYLMQTLFLCRLLSSSVAVPPWLSSFNMVCCCAGGGDVFHPEMGTGSLNLFQSSATTRSHATPMKDYFLKPARGAVHWQQANIQRGSWVPSINVDWCSYIQDPDYPHSL</sequence>
<protein>
    <submittedName>
        <fullName evidence="2">Uncharacterized protein</fullName>
    </submittedName>
</protein>
<reference evidence="2 3" key="1">
    <citation type="journal article" date="2011" name="Science">
        <title>The ecoresponsive genome of Daphnia pulex.</title>
        <authorList>
            <person name="Colbourne J.K."/>
            <person name="Pfrender M.E."/>
            <person name="Gilbert D."/>
            <person name="Thomas W.K."/>
            <person name="Tucker A."/>
            <person name="Oakley T.H."/>
            <person name="Tokishita S."/>
            <person name="Aerts A."/>
            <person name="Arnold G.J."/>
            <person name="Basu M.K."/>
            <person name="Bauer D.J."/>
            <person name="Caceres C.E."/>
            <person name="Carmel L."/>
            <person name="Casola C."/>
            <person name="Choi J.H."/>
            <person name="Detter J.C."/>
            <person name="Dong Q."/>
            <person name="Dusheyko S."/>
            <person name="Eads B.D."/>
            <person name="Frohlich T."/>
            <person name="Geiler-Samerotte K.A."/>
            <person name="Gerlach D."/>
            <person name="Hatcher P."/>
            <person name="Jogdeo S."/>
            <person name="Krijgsveld J."/>
            <person name="Kriventseva E.V."/>
            <person name="Kultz D."/>
            <person name="Laforsch C."/>
            <person name="Lindquist E."/>
            <person name="Lopez J."/>
            <person name="Manak J.R."/>
            <person name="Muller J."/>
            <person name="Pangilinan J."/>
            <person name="Patwardhan R.P."/>
            <person name="Pitluck S."/>
            <person name="Pritham E.J."/>
            <person name="Rechtsteiner A."/>
            <person name="Rho M."/>
            <person name="Rogozin I.B."/>
            <person name="Sakarya O."/>
            <person name="Salamov A."/>
            <person name="Schaack S."/>
            <person name="Shapiro H."/>
            <person name="Shiga Y."/>
            <person name="Skalitzky C."/>
            <person name="Smith Z."/>
            <person name="Souvorov A."/>
            <person name="Sung W."/>
            <person name="Tang Z."/>
            <person name="Tsuchiya D."/>
            <person name="Tu H."/>
            <person name="Vos H."/>
            <person name="Wang M."/>
            <person name="Wolf Y.I."/>
            <person name="Yamagata H."/>
            <person name="Yamada T."/>
            <person name="Ye Y."/>
            <person name="Shaw J.R."/>
            <person name="Andrews J."/>
            <person name="Crease T.J."/>
            <person name="Tang H."/>
            <person name="Lucas S.M."/>
            <person name="Robertson H.M."/>
            <person name="Bork P."/>
            <person name="Koonin E.V."/>
            <person name="Zdobnov E.M."/>
            <person name="Grigoriev I.V."/>
            <person name="Lynch M."/>
            <person name="Boore J.L."/>
        </authorList>
    </citation>
    <scope>NUCLEOTIDE SEQUENCE [LARGE SCALE GENOMIC DNA]</scope>
</reference>
<dbReference type="KEGG" id="dpx:DAPPUDRAFT_246424"/>
<gene>
    <name evidence="2" type="ORF">DAPPUDRAFT_246424</name>
</gene>
<evidence type="ECO:0000313" key="2">
    <source>
        <dbReference type="EMBL" id="EFX78340.1"/>
    </source>
</evidence>